<evidence type="ECO:0000256" key="4">
    <source>
        <dbReference type="ARBA" id="ARBA00022801"/>
    </source>
</evidence>
<dbReference type="InterPro" id="IPR002464">
    <property type="entry name" value="DNA/RNA_helicase_DEAH_CS"/>
</dbReference>
<dbReference type="GO" id="GO:0016787">
    <property type="term" value="F:hydrolase activity"/>
    <property type="evidence" value="ECO:0007669"/>
    <property type="project" value="UniProtKB-KW"/>
</dbReference>
<evidence type="ECO:0000313" key="10">
    <source>
        <dbReference type="Proteomes" id="UP000821866"/>
    </source>
</evidence>
<dbReference type="GO" id="GO:0071013">
    <property type="term" value="C:catalytic step 2 spliceosome"/>
    <property type="evidence" value="ECO:0007669"/>
    <property type="project" value="TreeGrafter"/>
</dbReference>
<dbReference type="PANTHER" id="PTHR18934">
    <property type="entry name" value="ATP-DEPENDENT RNA HELICASE"/>
    <property type="match status" value="1"/>
</dbReference>
<protein>
    <recommendedName>
        <fullName evidence="2">RNA helicase</fullName>
        <ecNumber evidence="2">3.6.4.13</ecNumber>
    </recommendedName>
</protein>
<evidence type="ECO:0000256" key="1">
    <source>
        <dbReference type="ARBA" id="ARBA00008792"/>
    </source>
</evidence>
<dbReference type="Gene3D" id="3.40.50.300">
    <property type="entry name" value="P-loop containing nucleotide triphosphate hydrolases"/>
    <property type="match status" value="1"/>
</dbReference>
<evidence type="ECO:0000256" key="5">
    <source>
        <dbReference type="ARBA" id="ARBA00022806"/>
    </source>
</evidence>
<keyword evidence="4" id="KW-0378">Hydrolase</keyword>
<reference evidence="9" key="2">
    <citation type="submission" date="2021-09" db="EMBL/GenBank/DDBJ databases">
        <authorList>
            <person name="Jia N."/>
            <person name="Wang J."/>
            <person name="Shi W."/>
            <person name="Du L."/>
            <person name="Sun Y."/>
            <person name="Zhan W."/>
            <person name="Jiang J."/>
            <person name="Wang Q."/>
            <person name="Zhang B."/>
            <person name="Ji P."/>
            <person name="Sakyi L.B."/>
            <person name="Cui X."/>
            <person name="Yuan T."/>
            <person name="Jiang B."/>
            <person name="Yang W."/>
            <person name="Lam T.T.-Y."/>
            <person name="Chang Q."/>
            <person name="Ding S."/>
            <person name="Wang X."/>
            <person name="Zhu J."/>
            <person name="Ruan X."/>
            <person name="Zhao L."/>
            <person name="Wei J."/>
            <person name="Que T."/>
            <person name="Du C."/>
            <person name="Cheng J."/>
            <person name="Dai P."/>
            <person name="Han X."/>
            <person name="Huang E."/>
            <person name="Gao Y."/>
            <person name="Liu J."/>
            <person name="Shao H."/>
            <person name="Ye R."/>
            <person name="Li L."/>
            <person name="Wei W."/>
            <person name="Wang X."/>
            <person name="Wang C."/>
            <person name="Huo Q."/>
            <person name="Li W."/>
            <person name="Guo W."/>
            <person name="Chen H."/>
            <person name="Chen S."/>
            <person name="Zhou L."/>
            <person name="Zhou L."/>
            <person name="Ni X."/>
            <person name="Tian J."/>
            <person name="Zhou Y."/>
            <person name="Sheng Y."/>
            <person name="Liu T."/>
            <person name="Pan Y."/>
            <person name="Xia L."/>
            <person name="Li J."/>
            <person name="Zhao F."/>
            <person name="Cao W."/>
        </authorList>
    </citation>
    <scope>NUCLEOTIDE SEQUENCE</scope>
    <source>
        <strain evidence="9">Rmic-2018</strain>
        <tissue evidence="9">Larvae</tissue>
    </source>
</reference>
<keyword evidence="3" id="KW-0547">Nucleotide-binding</keyword>
<dbReference type="PANTHER" id="PTHR18934:SF136">
    <property type="entry name" value="ATP-DEPENDENT RNA HELICASE DHX35-RELATED"/>
    <property type="match status" value="1"/>
</dbReference>
<keyword evidence="10" id="KW-1185">Reference proteome</keyword>
<dbReference type="EC" id="3.6.4.13" evidence="2"/>
<keyword evidence="6" id="KW-0067">ATP-binding</keyword>
<gene>
    <name evidence="9" type="ORF">HPB51_019964</name>
</gene>
<dbReference type="PROSITE" id="PS00690">
    <property type="entry name" value="DEAH_ATP_HELICASE"/>
    <property type="match status" value="1"/>
</dbReference>
<comment type="similarity">
    <text evidence="1">Belongs to the DEAD box helicase family. DEAH subfamily.</text>
</comment>
<comment type="catalytic activity">
    <reaction evidence="7">
        <text>ATP + H2O = ADP + phosphate + H(+)</text>
        <dbReference type="Rhea" id="RHEA:13065"/>
        <dbReference type="ChEBI" id="CHEBI:15377"/>
        <dbReference type="ChEBI" id="CHEBI:15378"/>
        <dbReference type="ChEBI" id="CHEBI:30616"/>
        <dbReference type="ChEBI" id="CHEBI:43474"/>
        <dbReference type="ChEBI" id="CHEBI:456216"/>
        <dbReference type="EC" id="3.6.4.13"/>
    </reaction>
</comment>
<dbReference type="AlphaFoldDB" id="A0A9J6DC58"/>
<feature type="domain" description="Helicase ATP-binding" evidence="8">
    <location>
        <begin position="62"/>
        <end position="227"/>
    </location>
</feature>
<dbReference type="InterPro" id="IPR014001">
    <property type="entry name" value="Helicase_ATP-bd"/>
</dbReference>
<dbReference type="EMBL" id="JABSTU010000010">
    <property type="protein sequence ID" value="KAH8019537.1"/>
    <property type="molecule type" value="Genomic_DNA"/>
</dbReference>
<dbReference type="GO" id="GO:0005524">
    <property type="term" value="F:ATP binding"/>
    <property type="evidence" value="ECO:0007669"/>
    <property type="project" value="UniProtKB-KW"/>
</dbReference>
<dbReference type="FunFam" id="3.40.50.300:FF:000578">
    <property type="entry name" value="probable ATP-dependent RNA helicase DHX35"/>
    <property type="match status" value="1"/>
</dbReference>
<dbReference type="InterPro" id="IPR027417">
    <property type="entry name" value="P-loop_NTPase"/>
</dbReference>
<evidence type="ECO:0000256" key="3">
    <source>
        <dbReference type="ARBA" id="ARBA00022741"/>
    </source>
</evidence>
<reference evidence="9" key="1">
    <citation type="journal article" date="2020" name="Cell">
        <title>Large-Scale Comparative Analyses of Tick Genomes Elucidate Their Genetic Diversity and Vector Capacities.</title>
        <authorList>
            <consortium name="Tick Genome and Microbiome Consortium (TIGMIC)"/>
            <person name="Jia N."/>
            <person name="Wang J."/>
            <person name="Shi W."/>
            <person name="Du L."/>
            <person name="Sun Y."/>
            <person name="Zhan W."/>
            <person name="Jiang J.F."/>
            <person name="Wang Q."/>
            <person name="Zhang B."/>
            <person name="Ji P."/>
            <person name="Bell-Sakyi L."/>
            <person name="Cui X.M."/>
            <person name="Yuan T.T."/>
            <person name="Jiang B.G."/>
            <person name="Yang W.F."/>
            <person name="Lam T.T."/>
            <person name="Chang Q.C."/>
            <person name="Ding S.J."/>
            <person name="Wang X.J."/>
            <person name="Zhu J.G."/>
            <person name="Ruan X.D."/>
            <person name="Zhao L."/>
            <person name="Wei J.T."/>
            <person name="Ye R.Z."/>
            <person name="Que T.C."/>
            <person name="Du C.H."/>
            <person name="Zhou Y.H."/>
            <person name="Cheng J.X."/>
            <person name="Dai P.F."/>
            <person name="Guo W.B."/>
            <person name="Han X.H."/>
            <person name="Huang E.J."/>
            <person name="Li L.F."/>
            <person name="Wei W."/>
            <person name="Gao Y.C."/>
            <person name="Liu J.Z."/>
            <person name="Shao H.Z."/>
            <person name="Wang X."/>
            <person name="Wang C.C."/>
            <person name="Yang T.C."/>
            <person name="Huo Q.B."/>
            <person name="Li W."/>
            <person name="Chen H.Y."/>
            <person name="Chen S.E."/>
            <person name="Zhou L.G."/>
            <person name="Ni X.B."/>
            <person name="Tian J.H."/>
            <person name="Sheng Y."/>
            <person name="Liu T."/>
            <person name="Pan Y.S."/>
            <person name="Xia L.Y."/>
            <person name="Li J."/>
            <person name="Zhao F."/>
            <person name="Cao W.C."/>
        </authorList>
    </citation>
    <scope>NUCLEOTIDE SEQUENCE</scope>
    <source>
        <strain evidence="9">Rmic-2018</strain>
    </source>
</reference>
<dbReference type="Proteomes" id="UP000821866">
    <property type="component" value="Chromosome 8"/>
</dbReference>
<evidence type="ECO:0000256" key="6">
    <source>
        <dbReference type="ARBA" id="ARBA00022840"/>
    </source>
</evidence>
<dbReference type="GO" id="GO:0003723">
    <property type="term" value="F:RNA binding"/>
    <property type="evidence" value="ECO:0007669"/>
    <property type="project" value="TreeGrafter"/>
</dbReference>
<keyword evidence="5" id="KW-0347">Helicase</keyword>
<dbReference type="SUPFAM" id="SSF52540">
    <property type="entry name" value="P-loop containing nucleoside triphosphate hydrolases"/>
    <property type="match status" value="1"/>
</dbReference>
<evidence type="ECO:0000256" key="2">
    <source>
        <dbReference type="ARBA" id="ARBA00012552"/>
    </source>
</evidence>
<evidence type="ECO:0000313" key="9">
    <source>
        <dbReference type="EMBL" id="KAH8019537.1"/>
    </source>
</evidence>
<dbReference type="VEuPathDB" id="VectorBase:LOC119176447"/>
<dbReference type="SMART" id="SM00487">
    <property type="entry name" value="DEXDc"/>
    <property type="match status" value="1"/>
</dbReference>
<accession>A0A9J6DC58</accession>
<name>A0A9J6DC58_RHIMP</name>
<dbReference type="PROSITE" id="PS51192">
    <property type="entry name" value="HELICASE_ATP_BIND_1"/>
    <property type="match status" value="1"/>
</dbReference>
<proteinExistence type="inferred from homology"/>
<evidence type="ECO:0000259" key="8">
    <source>
        <dbReference type="PROSITE" id="PS51192"/>
    </source>
</evidence>
<sequence length="463" mass="51938">MFRKPVFQKPGGEKEFLNEEWIIEDRSSTAEYTNYVYNPNVSLSITQQRERLPVFKNRMDILYLLEKHRVLIVTGETGSGKSTQIPQYLMEAGWAQKGQMIGVTQPRRMAAITLARRVSEEKGCLVGQEVGYCVRFDECFDREGTKIKFMTEGILVNEIMANPLLPVYSVLMLDEAHERTLLTDTSLGLMKKILLKRPDLRLIISSATLEAEVLKQFFHSDIERQAQMLWLLCLNLNPQPLKGLVEQAECPQGRSTDYSERKAKYKFSVLEGDLLTLLNVYNAFLKARLSSANSFFASPLSPGLEKGPRTASETQLVRQHRIYPGAARRKVKRANAAVLHRHSVPLFIGVYEVDPLAALRVVFGELTHTSREFMRNVTVVESSWLYELAPGFYQYGTDGPRTPILILGLKRLSGLDIIWLNDLGVHCSGNLLGPRFAGRHLAGLVLAGLGAGRPVGTAENGLS</sequence>
<comment type="caution">
    <text evidence="9">The sequence shown here is derived from an EMBL/GenBank/DDBJ whole genome shotgun (WGS) entry which is preliminary data.</text>
</comment>
<dbReference type="GO" id="GO:0003724">
    <property type="term" value="F:RNA helicase activity"/>
    <property type="evidence" value="ECO:0007669"/>
    <property type="project" value="UniProtKB-EC"/>
</dbReference>
<organism evidence="9 10">
    <name type="scientific">Rhipicephalus microplus</name>
    <name type="common">Cattle tick</name>
    <name type="synonym">Boophilus microplus</name>
    <dbReference type="NCBI Taxonomy" id="6941"/>
    <lineage>
        <taxon>Eukaryota</taxon>
        <taxon>Metazoa</taxon>
        <taxon>Ecdysozoa</taxon>
        <taxon>Arthropoda</taxon>
        <taxon>Chelicerata</taxon>
        <taxon>Arachnida</taxon>
        <taxon>Acari</taxon>
        <taxon>Parasitiformes</taxon>
        <taxon>Ixodida</taxon>
        <taxon>Ixodoidea</taxon>
        <taxon>Ixodidae</taxon>
        <taxon>Rhipicephalinae</taxon>
        <taxon>Rhipicephalus</taxon>
        <taxon>Boophilus</taxon>
    </lineage>
</organism>
<evidence type="ECO:0000256" key="7">
    <source>
        <dbReference type="ARBA" id="ARBA00047984"/>
    </source>
</evidence>